<organism evidence="3">
    <name type="scientific">Graphocephala atropunctata</name>
    <dbReference type="NCBI Taxonomy" id="36148"/>
    <lineage>
        <taxon>Eukaryota</taxon>
        <taxon>Metazoa</taxon>
        <taxon>Ecdysozoa</taxon>
        <taxon>Arthropoda</taxon>
        <taxon>Hexapoda</taxon>
        <taxon>Insecta</taxon>
        <taxon>Pterygota</taxon>
        <taxon>Neoptera</taxon>
        <taxon>Paraneoptera</taxon>
        <taxon>Hemiptera</taxon>
        <taxon>Auchenorrhyncha</taxon>
        <taxon>Membracoidea</taxon>
        <taxon>Cicadellidae</taxon>
        <taxon>Cicadellinae</taxon>
        <taxon>Cicadellini</taxon>
        <taxon>Graphocephala</taxon>
    </lineage>
</organism>
<dbReference type="EMBL" id="GEBQ01018067">
    <property type="protein sequence ID" value="JAT21910.1"/>
    <property type="molecule type" value="Transcribed_RNA"/>
</dbReference>
<accession>A0A1B6LE05</accession>
<reference evidence="3" key="1">
    <citation type="submission" date="2015-11" db="EMBL/GenBank/DDBJ databases">
        <title>De novo transcriptome assembly of four potential Pierce s Disease insect vectors from Arizona vineyards.</title>
        <authorList>
            <person name="Tassone E.E."/>
        </authorList>
    </citation>
    <scope>NUCLEOTIDE SEQUENCE</scope>
</reference>
<name>A0A1B6LE05_9HEMI</name>
<feature type="region of interest" description="Disordered" evidence="1">
    <location>
        <begin position="96"/>
        <end position="233"/>
    </location>
</feature>
<feature type="compositionally biased region" description="Basic residues" evidence="1">
    <location>
        <begin position="166"/>
        <end position="177"/>
    </location>
</feature>
<evidence type="ECO:0000313" key="2">
    <source>
        <dbReference type="EMBL" id="JAT08427.1"/>
    </source>
</evidence>
<proteinExistence type="predicted"/>
<sequence>MSRTSISTKIYGTYPRSVSKIHLNKSSSERYKIGQGRRDESHGKWSNDKVYDELSSFIAEFSYLTDAPKTSLIQKPVLPSPTYRVYAVHKDEDDADPFIHSAKSSDRSRSFRKDSKPLKKTVEWRDHRDSLDTYRRKRQSSPETPAYDTQTPASREGFSRDFHGENHRRKRRFRARSKSSASARGIKISSSRSRTRVRKVSRSRHRSKRPQSHHEARRIRSTRKRRKKSRTGSYVKHMPFYAQRRKSKTRGRAIIRKKEVRRKSSVRKVRVKKLVPHETPTIVTIYPNNRIQDKLKPDFLADASLTCKCFDCMKKYESLTKLVPPPALPLYCRPRVAPCTRLVCEPKVCYKKPCAVSLPDCRLLDSCCQFGDGYRSVSMKFNCIGQYLDSTITQYFHSILDQSIYC</sequence>
<evidence type="ECO:0000313" key="3">
    <source>
        <dbReference type="EMBL" id="JAT21910.1"/>
    </source>
</evidence>
<evidence type="ECO:0000256" key="1">
    <source>
        <dbReference type="SAM" id="MobiDB-lite"/>
    </source>
</evidence>
<feature type="compositionally biased region" description="Polar residues" evidence="1">
    <location>
        <begin position="141"/>
        <end position="153"/>
    </location>
</feature>
<dbReference type="AlphaFoldDB" id="A0A1B6LE05"/>
<feature type="compositionally biased region" description="Basic residues" evidence="1">
    <location>
        <begin position="193"/>
        <end position="230"/>
    </location>
</feature>
<gene>
    <name evidence="3" type="ORF">g.23921</name>
    <name evidence="2" type="ORF">g.23922</name>
</gene>
<feature type="compositionally biased region" description="Basic and acidic residues" evidence="1">
    <location>
        <begin position="103"/>
        <end position="134"/>
    </location>
</feature>
<feature type="compositionally biased region" description="Low complexity" evidence="1">
    <location>
        <begin position="178"/>
        <end position="192"/>
    </location>
</feature>
<dbReference type="EMBL" id="GEBQ01031550">
    <property type="protein sequence ID" value="JAT08427.1"/>
    <property type="molecule type" value="Transcribed_RNA"/>
</dbReference>
<protein>
    <submittedName>
        <fullName evidence="3">Uncharacterized protein</fullName>
    </submittedName>
</protein>